<dbReference type="Pfam" id="PF00150">
    <property type="entry name" value="Cellulase"/>
    <property type="match status" value="1"/>
</dbReference>
<accession>A0ABS0SUZ0</accession>
<dbReference type="EMBL" id="JADWOX010000002">
    <property type="protein sequence ID" value="MBI1682755.1"/>
    <property type="molecule type" value="Genomic_DNA"/>
</dbReference>
<evidence type="ECO:0000256" key="3">
    <source>
        <dbReference type="RuleBase" id="RU361153"/>
    </source>
</evidence>
<evidence type="ECO:0000256" key="1">
    <source>
        <dbReference type="ARBA" id="ARBA00022801"/>
    </source>
</evidence>
<sequence>MAVFLSASPALAGFSVRDGKLVDACGDVFLARGVNLPHAWRARATGKAIRETAALGSNTVRVVISDGTRWKRTSPRTVRRIIAKARRAGQVVILEVHDTTGYGLEPKAAHIGSAVAYWVSLAPVLRGQEDYVLVNIGNEPTAGTSTPSLWLEAHRTAIVALRAAGLLHTLVIDGHDYGQDRSGTMRDHAAELFAADPLKNVVFDVHMYEVYGRGETVKAYLQAFADQRLPLMVGEFGPDHHGEPVDEDTIFRLASEMGVGYLAWSWSGNAREVADLDLVQGFDGSKLTPWGERFFHGPGGVGETSRRSRVFKGCR</sequence>
<dbReference type="InterPro" id="IPR017853">
    <property type="entry name" value="GH"/>
</dbReference>
<reference evidence="5 6" key="1">
    <citation type="submission" date="2020-11" db="EMBL/GenBank/DDBJ databases">
        <title>genome sequence of strain KACC 18849.</title>
        <authorList>
            <person name="Gao J."/>
            <person name="Zhang X."/>
        </authorList>
    </citation>
    <scope>NUCLEOTIDE SEQUENCE [LARGE SCALE GENOMIC DNA]</scope>
    <source>
        <strain evidence="5 6">KACC 18849</strain>
    </source>
</reference>
<dbReference type="PANTHER" id="PTHR34142">
    <property type="entry name" value="ENDO-BETA-1,4-GLUCANASE A"/>
    <property type="match status" value="1"/>
</dbReference>
<dbReference type="Proteomes" id="UP000639859">
    <property type="component" value="Unassembled WGS sequence"/>
</dbReference>
<dbReference type="PANTHER" id="PTHR34142:SF1">
    <property type="entry name" value="GLYCOSIDE HYDROLASE FAMILY 5 DOMAIN-CONTAINING PROTEIN"/>
    <property type="match status" value="1"/>
</dbReference>
<dbReference type="SUPFAM" id="SSF51445">
    <property type="entry name" value="(Trans)glycosidases"/>
    <property type="match status" value="1"/>
</dbReference>
<evidence type="ECO:0000313" key="6">
    <source>
        <dbReference type="Proteomes" id="UP000639859"/>
    </source>
</evidence>
<feature type="domain" description="Glycoside hydrolase family 5" evidence="4">
    <location>
        <begin position="23"/>
        <end position="269"/>
    </location>
</feature>
<proteinExistence type="inferred from homology"/>
<keyword evidence="2 3" id="KW-0326">Glycosidase</keyword>
<keyword evidence="1 3" id="KW-0378">Hydrolase</keyword>
<evidence type="ECO:0000256" key="2">
    <source>
        <dbReference type="ARBA" id="ARBA00023295"/>
    </source>
</evidence>
<evidence type="ECO:0000259" key="4">
    <source>
        <dbReference type="Pfam" id="PF00150"/>
    </source>
</evidence>
<keyword evidence="6" id="KW-1185">Reference proteome</keyword>
<comment type="caution">
    <text evidence="5">The sequence shown here is derived from an EMBL/GenBank/DDBJ whole genome shotgun (WGS) entry which is preliminary data.</text>
</comment>
<name>A0ABS0SUZ0_9CAUL</name>
<organism evidence="5 6">
    <name type="scientific">Caulobacter hibisci</name>
    <dbReference type="NCBI Taxonomy" id="2035993"/>
    <lineage>
        <taxon>Bacteria</taxon>
        <taxon>Pseudomonadati</taxon>
        <taxon>Pseudomonadota</taxon>
        <taxon>Alphaproteobacteria</taxon>
        <taxon>Caulobacterales</taxon>
        <taxon>Caulobacteraceae</taxon>
        <taxon>Caulobacter</taxon>
    </lineage>
</organism>
<dbReference type="Gene3D" id="3.20.20.80">
    <property type="entry name" value="Glycosidases"/>
    <property type="match status" value="1"/>
</dbReference>
<evidence type="ECO:0000313" key="5">
    <source>
        <dbReference type="EMBL" id="MBI1682755.1"/>
    </source>
</evidence>
<protein>
    <submittedName>
        <fullName evidence="5">Cellulase family glycosylhydrolase</fullName>
    </submittedName>
</protein>
<dbReference type="InterPro" id="IPR001547">
    <property type="entry name" value="Glyco_hydro_5"/>
</dbReference>
<comment type="similarity">
    <text evidence="3">Belongs to the glycosyl hydrolase 5 (cellulase A) family.</text>
</comment>
<gene>
    <name evidence="5" type="ORF">I4Q42_03640</name>
</gene>